<dbReference type="Proteomes" id="UP001159363">
    <property type="component" value="Chromosome X"/>
</dbReference>
<evidence type="ECO:0000256" key="1">
    <source>
        <dbReference type="SAM" id="MobiDB-lite"/>
    </source>
</evidence>
<gene>
    <name evidence="2" type="ORF">PR048_013611</name>
</gene>
<name>A0ABQ9HST5_9NEOP</name>
<proteinExistence type="predicted"/>
<feature type="compositionally biased region" description="Polar residues" evidence="1">
    <location>
        <begin position="91"/>
        <end position="101"/>
    </location>
</feature>
<dbReference type="EMBL" id="JARBHB010000004">
    <property type="protein sequence ID" value="KAJ8887396.1"/>
    <property type="molecule type" value="Genomic_DNA"/>
</dbReference>
<reference evidence="2 3" key="1">
    <citation type="submission" date="2023-02" db="EMBL/GenBank/DDBJ databases">
        <title>LHISI_Scaffold_Assembly.</title>
        <authorList>
            <person name="Stuart O.P."/>
            <person name="Cleave R."/>
            <person name="Magrath M.J.L."/>
            <person name="Mikheyev A.S."/>
        </authorList>
    </citation>
    <scope>NUCLEOTIDE SEQUENCE [LARGE SCALE GENOMIC DNA]</scope>
    <source>
        <strain evidence="2">Daus_M_001</strain>
        <tissue evidence="2">Leg muscle</tissue>
    </source>
</reference>
<comment type="caution">
    <text evidence="2">The sequence shown here is derived from an EMBL/GenBank/DDBJ whole genome shotgun (WGS) entry which is preliminary data.</text>
</comment>
<feature type="region of interest" description="Disordered" evidence="1">
    <location>
        <begin position="1"/>
        <end position="21"/>
    </location>
</feature>
<evidence type="ECO:0000313" key="2">
    <source>
        <dbReference type="EMBL" id="KAJ8887396.1"/>
    </source>
</evidence>
<sequence length="145" mass="15876">MTAHRHIFHMPSNNISTKDTGEVDRSEWTDYLATTISGFNSSHLFHVVTNLVNKIPVALEEDLLAQIVAAAEEFQHTSELPVSKYPMLNEGTASNHATSSKDGIGAGVISRMPPKRNLPSLRRSTPFSPAPRAPLQHLSNGIHTI</sequence>
<protein>
    <submittedName>
        <fullName evidence="2">Uncharacterized protein</fullName>
    </submittedName>
</protein>
<evidence type="ECO:0000313" key="3">
    <source>
        <dbReference type="Proteomes" id="UP001159363"/>
    </source>
</evidence>
<accession>A0ABQ9HST5</accession>
<keyword evidence="3" id="KW-1185">Reference proteome</keyword>
<organism evidence="2 3">
    <name type="scientific">Dryococelus australis</name>
    <dbReference type="NCBI Taxonomy" id="614101"/>
    <lineage>
        <taxon>Eukaryota</taxon>
        <taxon>Metazoa</taxon>
        <taxon>Ecdysozoa</taxon>
        <taxon>Arthropoda</taxon>
        <taxon>Hexapoda</taxon>
        <taxon>Insecta</taxon>
        <taxon>Pterygota</taxon>
        <taxon>Neoptera</taxon>
        <taxon>Polyneoptera</taxon>
        <taxon>Phasmatodea</taxon>
        <taxon>Verophasmatodea</taxon>
        <taxon>Anareolatae</taxon>
        <taxon>Phasmatidae</taxon>
        <taxon>Eurycanthinae</taxon>
        <taxon>Dryococelus</taxon>
    </lineage>
</organism>
<feature type="region of interest" description="Disordered" evidence="1">
    <location>
        <begin position="91"/>
        <end position="145"/>
    </location>
</feature>